<feature type="non-terminal residue" evidence="3">
    <location>
        <position position="1"/>
    </location>
</feature>
<protein>
    <submittedName>
        <fullName evidence="3">Uncharacterized protein</fullName>
    </submittedName>
</protein>
<dbReference type="EMBL" id="HACG01033297">
    <property type="protein sequence ID" value="CEK80162.1"/>
    <property type="molecule type" value="Transcribed_RNA"/>
</dbReference>
<reference evidence="3" key="1">
    <citation type="submission" date="2014-12" db="EMBL/GenBank/DDBJ databases">
        <title>Insight into the proteome of Arion vulgaris.</title>
        <authorList>
            <person name="Aradska J."/>
            <person name="Bulat T."/>
            <person name="Smidak R."/>
            <person name="Sarate P."/>
            <person name="Gangsoo J."/>
            <person name="Sialana F."/>
            <person name="Bilban M."/>
            <person name="Lubec G."/>
        </authorList>
    </citation>
    <scope>NUCLEOTIDE SEQUENCE</scope>
    <source>
        <tissue evidence="3">Skin</tissue>
    </source>
</reference>
<keyword evidence="2" id="KW-0472">Membrane</keyword>
<feature type="transmembrane region" description="Helical" evidence="2">
    <location>
        <begin position="6"/>
        <end position="28"/>
    </location>
</feature>
<organism evidence="3">
    <name type="scientific">Arion vulgaris</name>
    <dbReference type="NCBI Taxonomy" id="1028688"/>
    <lineage>
        <taxon>Eukaryota</taxon>
        <taxon>Metazoa</taxon>
        <taxon>Spiralia</taxon>
        <taxon>Lophotrochozoa</taxon>
        <taxon>Mollusca</taxon>
        <taxon>Gastropoda</taxon>
        <taxon>Heterobranchia</taxon>
        <taxon>Euthyneura</taxon>
        <taxon>Panpulmonata</taxon>
        <taxon>Eupulmonata</taxon>
        <taxon>Stylommatophora</taxon>
        <taxon>Helicina</taxon>
        <taxon>Arionoidea</taxon>
        <taxon>Arionidae</taxon>
        <taxon>Arion</taxon>
    </lineage>
</organism>
<accession>A0A0B7AHQ9</accession>
<dbReference type="AlphaFoldDB" id="A0A0B7AHQ9"/>
<proteinExistence type="predicted"/>
<evidence type="ECO:0000256" key="2">
    <source>
        <dbReference type="SAM" id="Phobius"/>
    </source>
</evidence>
<keyword evidence="2" id="KW-1133">Transmembrane helix</keyword>
<sequence length="67" mass="7415">HSCANLYAGCGDLVIIHVLCGLILWGYYTVVRGTSGENKTDYSEPSPKTESFPGNHRDSERKEARNT</sequence>
<evidence type="ECO:0000313" key="3">
    <source>
        <dbReference type="EMBL" id="CEK80162.1"/>
    </source>
</evidence>
<keyword evidence="2" id="KW-0812">Transmembrane</keyword>
<feature type="compositionally biased region" description="Basic and acidic residues" evidence="1">
    <location>
        <begin position="55"/>
        <end position="67"/>
    </location>
</feature>
<gene>
    <name evidence="3" type="primary">ORF119430</name>
</gene>
<name>A0A0B7AHQ9_9EUPU</name>
<evidence type="ECO:0000256" key="1">
    <source>
        <dbReference type="SAM" id="MobiDB-lite"/>
    </source>
</evidence>
<feature type="region of interest" description="Disordered" evidence="1">
    <location>
        <begin position="36"/>
        <end position="67"/>
    </location>
</feature>